<keyword evidence="3 5" id="KW-1133">Transmembrane helix</keyword>
<dbReference type="RefSeq" id="WP_119424868.1">
    <property type="nucleotide sequence ID" value="NZ_QQXK01000016.1"/>
</dbReference>
<evidence type="ECO:0000256" key="2">
    <source>
        <dbReference type="ARBA" id="ARBA00022692"/>
    </source>
</evidence>
<evidence type="ECO:0000313" key="8">
    <source>
        <dbReference type="Proteomes" id="UP000265419"/>
    </source>
</evidence>
<dbReference type="Pfam" id="PF07690">
    <property type="entry name" value="MFS_1"/>
    <property type="match status" value="2"/>
</dbReference>
<feature type="transmembrane region" description="Helical" evidence="5">
    <location>
        <begin position="103"/>
        <end position="124"/>
    </location>
</feature>
<dbReference type="PRINTS" id="PR01036">
    <property type="entry name" value="TCRTETB"/>
</dbReference>
<feature type="transmembrane region" description="Helical" evidence="5">
    <location>
        <begin position="302"/>
        <end position="326"/>
    </location>
</feature>
<dbReference type="Gene3D" id="1.20.1720.10">
    <property type="entry name" value="Multidrug resistance protein D"/>
    <property type="match status" value="1"/>
</dbReference>
<dbReference type="Gene3D" id="1.20.1250.20">
    <property type="entry name" value="MFS general substrate transporter like domains"/>
    <property type="match status" value="1"/>
</dbReference>
<accession>A0A399JDK1</accession>
<feature type="domain" description="Major facilitator superfamily (MFS) profile" evidence="6">
    <location>
        <begin position="12"/>
        <end position="489"/>
    </location>
</feature>
<dbReference type="Proteomes" id="UP000265419">
    <property type="component" value="Unassembled WGS sequence"/>
</dbReference>
<feature type="transmembrane region" description="Helical" evidence="5">
    <location>
        <begin position="259"/>
        <end position="281"/>
    </location>
</feature>
<feature type="transmembrane region" description="Helical" evidence="5">
    <location>
        <begin position="338"/>
        <end position="356"/>
    </location>
</feature>
<keyword evidence="2 5" id="KW-0812">Transmembrane</keyword>
<feature type="transmembrane region" description="Helical" evidence="5">
    <location>
        <begin position="78"/>
        <end position="97"/>
    </location>
</feature>
<protein>
    <submittedName>
        <fullName evidence="7">MFS transporter</fullName>
    </submittedName>
</protein>
<feature type="transmembrane region" description="Helical" evidence="5">
    <location>
        <begin position="164"/>
        <end position="182"/>
    </location>
</feature>
<dbReference type="SUPFAM" id="SSF103473">
    <property type="entry name" value="MFS general substrate transporter"/>
    <property type="match status" value="2"/>
</dbReference>
<proteinExistence type="predicted"/>
<feature type="transmembrane region" description="Helical" evidence="5">
    <location>
        <begin position="136"/>
        <end position="158"/>
    </location>
</feature>
<feature type="transmembrane region" description="Helical" evidence="5">
    <location>
        <begin position="368"/>
        <end position="391"/>
    </location>
</feature>
<comment type="caution">
    <text evidence="7">The sequence shown here is derived from an EMBL/GenBank/DDBJ whole genome shotgun (WGS) entry which is preliminary data.</text>
</comment>
<keyword evidence="8" id="KW-1185">Reference proteome</keyword>
<dbReference type="PANTHER" id="PTHR42718:SF42">
    <property type="entry name" value="EXPORT PROTEIN"/>
    <property type="match status" value="1"/>
</dbReference>
<evidence type="ECO:0000256" key="1">
    <source>
        <dbReference type="ARBA" id="ARBA00004651"/>
    </source>
</evidence>
<dbReference type="PROSITE" id="PS50850">
    <property type="entry name" value="MFS"/>
    <property type="match status" value="1"/>
</dbReference>
<evidence type="ECO:0000256" key="5">
    <source>
        <dbReference type="SAM" id="Phobius"/>
    </source>
</evidence>
<dbReference type="EMBL" id="QQXK01000016">
    <property type="protein sequence ID" value="RII42112.1"/>
    <property type="molecule type" value="Genomic_DNA"/>
</dbReference>
<evidence type="ECO:0000256" key="3">
    <source>
        <dbReference type="ARBA" id="ARBA00022989"/>
    </source>
</evidence>
<evidence type="ECO:0000313" key="7">
    <source>
        <dbReference type="EMBL" id="RII42112.1"/>
    </source>
</evidence>
<sequence length="502" mass="50289">MAAALSSTQRAVLLVAILASFVTSLDSSVTNVALPAIARDLGGGLATQQWTVDAYLVTLSALMLLAGSLADTYGRVRIMRWGLIGFGVASVAVGAATGPEMMVAARALQGATGAFLLPSSLALITSRIQGEAQGKAIGIWTAASTAAMIAGPLLGGLFTDYLSWRWVFLINVVPIGITLWMLRSVGPDTTPAAAQPVVPDPTAAVGAGVSLPDDAASPASGAGAAPARDRAAVDWLGGALVALSLGLGTFGIIEAERWGWGSPVIAASLAAAVVLLGLFLWRQTRVSAPVLPLALFKVRTFWVGNVATLLIYAALALQGFVIGVYLQDPRGPGLSATAAGLVSLPMTILMIVLSSRMGALAGKHGPRLFMGVGPLLLGAGCLLLLAVGAPFNYWTQVLPGVIVMGLGLSIMVAPLTAAILGSIGPERAGIASAVNNAVSRVAGLVAVALVSTIVGGTLDLGGFHTALIVCAALFAAGGVVSLLGISNAEVKAGAAADAGAAA</sequence>
<dbReference type="PANTHER" id="PTHR42718">
    <property type="entry name" value="MAJOR FACILITATOR SUPERFAMILY MULTIDRUG TRANSPORTER MFSC"/>
    <property type="match status" value="1"/>
</dbReference>
<comment type="subcellular location">
    <subcellularLocation>
        <location evidence="1">Cell membrane</location>
        <topology evidence="1">Multi-pass membrane protein</topology>
    </subcellularLocation>
</comment>
<dbReference type="AlphaFoldDB" id="A0A399JDK1"/>
<reference evidence="7 8" key="1">
    <citation type="submission" date="2018-07" db="EMBL/GenBank/DDBJ databases">
        <title>Arthrobacter sp. nov., isolated from raw cow's milk with high bacterial count.</title>
        <authorList>
            <person name="Hahne J."/>
            <person name="Isele D."/>
            <person name="Lipski A."/>
        </authorList>
    </citation>
    <scope>NUCLEOTIDE SEQUENCE [LARGE SCALE GENOMIC DNA]</scope>
    <source>
        <strain evidence="7 8">JZ R-35</strain>
    </source>
</reference>
<evidence type="ECO:0000256" key="4">
    <source>
        <dbReference type="ARBA" id="ARBA00023136"/>
    </source>
</evidence>
<feature type="transmembrane region" description="Helical" evidence="5">
    <location>
        <begin position="441"/>
        <end position="458"/>
    </location>
</feature>
<dbReference type="GO" id="GO:0005886">
    <property type="term" value="C:plasma membrane"/>
    <property type="evidence" value="ECO:0007669"/>
    <property type="project" value="UniProtKB-SubCell"/>
</dbReference>
<dbReference type="InterPro" id="IPR020846">
    <property type="entry name" value="MFS_dom"/>
</dbReference>
<dbReference type="InterPro" id="IPR011701">
    <property type="entry name" value="MFS"/>
</dbReference>
<dbReference type="GO" id="GO:0022857">
    <property type="term" value="F:transmembrane transporter activity"/>
    <property type="evidence" value="ECO:0007669"/>
    <property type="project" value="InterPro"/>
</dbReference>
<keyword evidence="4 5" id="KW-0472">Membrane</keyword>
<name>A0A399JDK1_9MICC</name>
<feature type="transmembrane region" description="Helical" evidence="5">
    <location>
        <begin position="464"/>
        <end position="485"/>
    </location>
</feature>
<feature type="transmembrane region" description="Helical" evidence="5">
    <location>
        <begin position="235"/>
        <end position="253"/>
    </location>
</feature>
<organism evidence="7 8">
    <name type="scientific">Galactobacter valiniphilus</name>
    <dbReference type="NCBI Taxonomy" id="2676122"/>
    <lineage>
        <taxon>Bacteria</taxon>
        <taxon>Bacillati</taxon>
        <taxon>Actinomycetota</taxon>
        <taxon>Actinomycetes</taxon>
        <taxon>Micrococcales</taxon>
        <taxon>Micrococcaceae</taxon>
        <taxon>Galactobacter</taxon>
    </lineage>
</organism>
<feature type="transmembrane region" description="Helical" evidence="5">
    <location>
        <begin position="397"/>
        <end position="420"/>
    </location>
</feature>
<gene>
    <name evidence="7" type="ORF">DWB68_09330</name>
</gene>
<feature type="transmembrane region" description="Helical" evidence="5">
    <location>
        <begin position="54"/>
        <end position="71"/>
    </location>
</feature>
<dbReference type="CDD" id="cd17321">
    <property type="entry name" value="MFS_MMR_MDR_like"/>
    <property type="match status" value="1"/>
</dbReference>
<dbReference type="InterPro" id="IPR036259">
    <property type="entry name" value="MFS_trans_sf"/>
</dbReference>
<evidence type="ECO:0000259" key="6">
    <source>
        <dbReference type="PROSITE" id="PS50850"/>
    </source>
</evidence>